<sequence>MSDVGVVESVPRVSLNGRSALVATLAAVAGLMFGLDLGVISGALEFIGIEFQVNDFGKECIVSGMMVGAALGALFGGRLSYILGRKKLLIISALLFISGSALCALAPSVPVLIAGRVVLGLAIGVASFTAPLYISEIAHQQHRGALISVYQLMITVGILVAFISDALLAYSGSWRWMLGIVGVPGVLFLIGVLFLPDSPRWLVLRGRHDEAFDVLHGLRGNDAHARDEIVEIRDQLAQADGGYTLFKKNPNFRRAVYLGVALQAIQQFTGINVVMYYAPHIFEMAGFGTSAALWGTVIVGLVNVLSTFIAIGYVDRWGRRPMLIAGFIMMALGMFTVGMLLYFGTGNSDLARYAAVAMLLCFIVGFAFSAGPLVWILCSEVQPMKGRDFGIGCSTFTNWGTNMIVGLTFLSLLTTLGSAQTFWLYALLNLIFIFVTMKFVPETRGVSLEQIERNLMAGKPLNRIGL</sequence>
<dbReference type="PROSITE" id="PS50850">
    <property type="entry name" value="MFS"/>
    <property type="match status" value="1"/>
</dbReference>
<evidence type="ECO:0000313" key="10">
    <source>
        <dbReference type="EMBL" id="AHK72150.1"/>
    </source>
</evidence>
<name>A0A067Z813_GLUOY</name>
<dbReference type="InterPro" id="IPR050814">
    <property type="entry name" value="Myo-inositol_Transporter"/>
</dbReference>
<feature type="transmembrane region" description="Helical" evidence="8">
    <location>
        <begin position="20"/>
        <end position="44"/>
    </location>
</feature>
<evidence type="ECO:0000313" key="11">
    <source>
        <dbReference type="Proteomes" id="UP000031656"/>
    </source>
</evidence>
<evidence type="ECO:0000256" key="6">
    <source>
        <dbReference type="ARBA" id="ARBA00023136"/>
    </source>
</evidence>
<dbReference type="Gene3D" id="1.20.1250.20">
    <property type="entry name" value="MFS general substrate transporter like domains"/>
    <property type="match status" value="1"/>
</dbReference>
<feature type="domain" description="Major facilitator superfamily (MFS) profile" evidence="9">
    <location>
        <begin position="22"/>
        <end position="444"/>
    </location>
</feature>
<dbReference type="GO" id="GO:0016020">
    <property type="term" value="C:membrane"/>
    <property type="evidence" value="ECO:0007669"/>
    <property type="project" value="UniProtKB-SubCell"/>
</dbReference>
<dbReference type="InterPro" id="IPR020846">
    <property type="entry name" value="MFS_dom"/>
</dbReference>
<evidence type="ECO:0000256" key="2">
    <source>
        <dbReference type="ARBA" id="ARBA00010992"/>
    </source>
</evidence>
<reference evidence="10 11" key="1">
    <citation type="journal article" date="2015" name="Appl. Microbiol. Biotechnol.">
        <title>The consequence of an additional NADH dehydrogenase paralog on the growth of Gluconobacter oxydans DSM3504.</title>
        <authorList>
            <person name="Kostner D."/>
            <person name="Luchterhand B."/>
            <person name="Junker A."/>
            <person name="Volland S."/>
            <person name="Daniel R."/>
            <person name="Buchs J."/>
            <person name="Liebl W."/>
            <person name="Ehrenreich A."/>
        </authorList>
    </citation>
    <scope>NUCLEOTIDE SEQUENCE [LARGE SCALE GENOMIC DNA]</scope>
    <source>
        <strain evidence="10">DSM 3504</strain>
    </source>
</reference>
<feature type="transmembrane region" description="Helical" evidence="8">
    <location>
        <begin position="176"/>
        <end position="195"/>
    </location>
</feature>
<dbReference type="PRINTS" id="PR00171">
    <property type="entry name" value="SUGRTRNSPORT"/>
</dbReference>
<feature type="transmembrane region" description="Helical" evidence="8">
    <location>
        <begin position="291"/>
        <end position="311"/>
    </location>
</feature>
<dbReference type="PROSITE" id="PS00217">
    <property type="entry name" value="SUGAR_TRANSPORT_2"/>
    <property type="match status" value="1"/>
</dbReference>
<feature type="transmembrane region" description="Helical" evidence="8">
    <location>
        <begin position="56"/>
        <end position="76"/>
    </location>
</feature>
<feature type="transmembrane region" description="Helical" evidence="8">
    <location>
        <begin position="389"/>
        <end position="410"/>
    </location>
</feature>
<dbReference type="Pfam" id="PF00083">
    <property type="entry name" value="Sugar_tr"/>
    <property type="match status" value="1"/>
</dbReference>
<gene>
    <name evidence="10" type="primary">galP4</name>
    <name evidence="10" type="ORF">GLS_c22790</name>
</gene>
<keyword evidence="6 8" id="KW-0472">Membrane</keyword>
<evidence type="ECO:0000256" key="3">
    <source>
        <dbReference type="ARBA" id="ARBA00022448"/>
    </source>
</evidence>
<evidence type="ECO:0000256" key="7">
    <source>
        <dbReference type="RuleBase" id="RU003346"/>
    </source>
</evidence>
<evidence type="ECO:0000256" key="1">
    <source>
        <dbReference type="ARBA" id="ARBA00004141"/>
    </source>
</evidence>
<comment type="similarity">
    <text evidence="2 7">Belongs to the major facilitator superfamily. Sugar transporter (TC 2.A.1.1) family.</text>
</comment>
<keyword evidence="5 8" id="KW-1133">Transmembrane helix</keyword>
<dbReference type="RefSeq" id="WP_041112330.1">
    <property type="nucleotide sequence ID" value="NZ_CP004373.1"/>
</dbReference>
<dbReference type="GO" id="GO:0022857">
    <property type="term" value="F:transmembrane transporter activity"/>
    <property type="evidence" value="ECO:0007669"/>
    <property type="project" value="InterPro"/>
</dbReference>
<dbReference type="HOGENOM" id="CLU_001265_30_5_5"/>
<feature type="transmembrane region" description="Helical" evidence="8">
    <location>
        <begin position="323"/>
        <end position="344"/>
    </location>
</feature>
<protein>
    <submittedName>
        <fullName evidence="10">Galactose-proton symporter GalP</fullName>
    </submittedName>
</protein>
<dbReference type="SUPFAM" id="SSF103473">
    <property type="entry name" value="MFS general substrate transporter"/>
    <property type="match status" value="1"/>
</dbReference>
<evidence type="ECO:0000256" key="4">
    <source>
        <dbReference type="ARBA" id="ARBA00022692"/>
    </source>
</evidence>
<dbReference type="InterPro" id="IPR005828">
    <property type="entry name" value="MFS_sugar_transport-like"/>
</dbReference>
<keyword evidence="4 8" id="KW-0812">Transmembrane</keyword>
<dbReference type="PROSITE" id="PS00216">
    <property type="entry name" value="SUGAR_TRANSPORT_1"/>
    <property type="match status" value="1"/>
</dbReference>
<feature type="transmembrane region" description="Helical" evidence="8">
    <location>
        <begin position="350"/>
        <end position="377"/>
    </location>
</feature>
<accession>A0A067Z813</accession>
<dbReference type="InterPro" id="IPR003663">
    <property type="entry name" value="Sugar/inositol_transpt"/>
</dbReference>
<proteinExistence type="inferred from homology"/>
<feature type="transmembrane region" description="Helical" evidence="8">
    <location>
        <begin position="113"/>
        <end position="134"/>
    </location>
</feature>
<dbReference type="InterPro" id="IPR036259">
    <property type="entry name" value="MFS_trans_sf"/>
</dbReference>
<feature type="transmembrane region" description="Helical" evidence="8">
    <location>
        <begin position="146"/>
        <end position="170"/>
    </location>
</feature>
<dbReference type="AlphaFoldDB" id="A0A067Z813"/>
<evidence type="ECO:0000256" key="8">
    <source>
        <dbReference type="SAM" id="Phobius"/>
    </source>
</evidence>
<dbReference type="FunFam" id="1.20.1250.20:FF:000134">
    <property type="entry name" value="MFS sugar transporter protein"/>
    <property type="match status" value="1"/>
</dbReference>
<keyword evidence="3 7" id="KW-0813">Transport</keyword>
<dbReference type="InterPro" id="IPR005829">
    <property type="entry name" value="Sugar_transporter_CS"/>
</dbReference>
<organism evidence="10 11">
    <name type="scientific">Gluconobacter oxydans DSM 3504</name>
    <dbReference type="NCBI Taxonomy" id="1288313"/>
    <lineage>
        <taxon>Bacteria</taxon>
        <taxon>Pseudomonadati</taxon>
        <taxon>Pseudomonadota</taxon>
        <taxon>Alphaproteobacteria</taxon>
        <taxon>Acetobacterales</taxon>
        <taxon>Acetobacteraceae</taxon>
        <taxon>Gluconobacter</taxon>
    </lineage>
</organism>
<comment type="subcellular location">
    <subcellularLocation>
        <location evidence="1">Membrane</location>
        <topology evidence="1">Multi-pass membrane protein</topology>
    </subcellularLocation>
</comment>
<dbReference type="Proteomes" id="UP000031656">
    <property type="component" value="Chromosome"/>
</dbReference>
<dbReference type="NCBIfam" id="TIGR00879">
    <property type="entry name" value="SP"/>
    <property type="match status" value="1"/>
</dbReference>
<dbReference type="KEGG" id="goy:GLS_c22790"/>
<dbReference type="EMBL" id="CP004373">
    <property type="protein sequence ID" value="AHK72150.1"/>
    <property type="molecule type" value="Genomic_DNA"/>
</dbReference>
<evidence type="ECO:0000259" key="9">
    <source>
        <dbReference type="PROSITE" id="PS50850"/>
    </source>
</evidence>
<evidence type="ECO:0000256" key="5">
    <source>
        <dbReference type="ARBA" id="ARBA00022989"/>
    </source>
</evidence>
<feature type="transmembrane region" description="Helical" evidence="8">
    <location>
        <begin position="255"/>
        <end position="279"/>
    </location>
</feature>
<dbReference type="PANTHER" id="PTHR48020:SF12">
    <property type="entry name" value="PROTON MYO-INOSITOL COTRANSPORTER"/>
    <property type="match status" value="1"/>
</dbReference>
<dbReference type="PANTHER" id="PTHR48020">
    <property type="entry name" value="PROTON MYO-INOSITOL COTRANSPORTER"/>
    <property type="match status" value="1"/>
</dbReference>
<feature type="transmembrane region" description="Helical" evidence="8">
    <location>
        <begin position="422"/>
        <end position="440"/>
    </location>
</feature>
<dbReference type="GeneID" id="56906505"/>
<feature type="transmembrane region" description="Helical" evidence="8">
    <location>
        <begin position="88"/>
        <end position="107"/>
    </location>
</feature>